<dbReference type="InterPro" id="IPR014777">
    <property type="entry name" value="4pyrrole_Mease_sub1"/>
</dbReference>
<reference evidence="16" key="1">
    <citation type="journal article" date="2013" name="Genome Announc.">
        <title>Draft genome sequence of the basidiomycetous yeast-like fungus Pseudozyma hubeiensis SY62, which produces an abundant amount of the biosurfactant mannosylerythritol lipids.</title>
        <authorList>
            <person name="Konishi M."/>
            <person name="Hatada Y."/>
            <person name="Horiuchi J."/>
        </authorList>
    </citation>
    <scope>NUCLEOTIDE SEQUENCE [LARGE SCALE GENOMIC DNA]</scope>
    <source>
        <strain evidence="16">SY62</strain>
    </source>
</reference>
<name>R9PE98_PSEHS</name>
<keyword evidence="7" id="KW-0520">NAD</keyword>
<sequence length="962" mass="103111">MSDASPQTTNKFVTDLNPKGIKPRQYGCLEFERGIMSHEIRLESSAFDAGAVSAEAKLIINPRIRLSRCEFVAWLILSASFAAKKKVHLPKKASSIFSTNMHFPEPNPTASLLLSHRPPAGKVALVLGIGKLAASRCFACLEAGIKPVVISVAASTDSQAGSSQSNQPCAELSHRIASDQVIHRTVDPGSFSTKRSVESIWNSILDSFDGDDNAIFAVCVTDTLHSGDEALVQPKVRTTEGDDGDDQAIAETTLTSYARAEVISRLCRRRRIPINVADKPFLCDFSFPANYRFPCTSPVAQNDTASSNSALPSSSSLQVAVTTNGRGCRLAGRIRREIVSALPHNVGDAVEKVGVMRDLAKRQSEAPGTSASLNDTAPSGKRAKRRNKNGTAEVEEEDLSFDATPLNSPVPQLTPRNPIESIGASARLVQRQAKHEQELLEAEERTKRRMRWVAQISEYWPIEYLGNLGEQQMNEALRAHGEEQSHSSAVSAEPASSAAKVEQGQDASRGRSTVIRSNDDAPAASANGTSTASVAHRARSQHSLDIRPPQPASAGRGHIYLLGSGPGHPGLLTTFAYKLLTSASTDLILSDKLVPASILKLIPASTPLEIAKKFPGNAEGAQSELIAKALRAALEEGKTVVRLKQGDPFVYGRGGEEVLAFRNAGIECTVVPGISSSIAAPAMLGIPVTQRGAADSLVLCTGVGKGGKKVKLPGYDRGRTLIVLMGVARLRAVVATLTGGAPQSTSSGVITDEESIGDREGAVFPPNTPIAIIERASSSDQRMVASTLDGIVEALENSGEQRPPGMMVIGWSVLSLEGKGDVSIQDDAIQAESQEELERKDKRRVEEWLKGRRWIVREGLDEKYRAALSAFHSTPLQFPDAGLPLLHDLEEKGKGGGNKAEGKTEAERFSSRDESGWAPARYPTGVPEGGWVPGEAPNRPATDLLAYEQDKTYAEIQARLRQ</sequence>
<dbReference type="RefSeq" id="XP_012193268.1">
    <property type="nucleotide sequence ID" value="XM_012337878.1"/>
</dbReference>
<dbReference type="Gene3D" id="3.30.950.10">
    <property type="entry name" value="Methyltransferase, Cobalt-precorrin-4 Transmethylase, Domain 2"/>
    <property type="match status" value="1"/>
</dbReference>
<dbReference type="Pfam" id="PF13241">
    <property type="entry name" value="NAD_binding_7"/>
    <property type="match status" value="1"/>
</dbReference>
<gene>
    <name evidence="15" type="ORF">PHSY_007284</name>
</gene>
<feature type="domain" description="Siroheme synthase central" evidence="14">
    <location>
        <begin position="316"/>
        <end position="340"/>
    </location>
</feature>
<dbReference type="EMBL" id="DF238832">
    <property type="protein sequence ID" value="GAC99681.1"/>
    <property type="molecule type" value="Genomic_DNA"/>
</dbReference>
<accession>R9PE98</accession>
<feature type="compositionally biased region" description="Low complexity" evidence="11">
    <location>
        <begin position="486"/>
        <end position="499"/>
    </location>
</feature>
<comment type="similarity">
    <text evidence="9">In the N-terminal section; belongs to the precorrin methyltransferase family.</text>
</comment>
<dbReference type="InterPro" id="IPR035996">
    <property type="entry name" value="4pyrrol_Methylase_sf"/>
</dbReference>
<dbReference type="GO" id="GO:0032259">
    <property type="term" value="P:methylation"/>
    <property type="evidence" value="ECO:0007669"/>
    <property type="project" value="UniProtKB-KW"/>
</dbReference>
<protein>
    <recommendedName>
        <fullName evidence="1">precorrin-2 dehydrogenase</fullName>
        <ecNumber evidence="1">1.3.1.76</ecNumber>
    </recommendedName>
</protein>
<dbReference type="InterPro" id="IPR050161">
    <property type="entry name" value="Siro_Cobalamin_biosynth"/>
</dbReference>
<evidence type="ECO:0000256" key="11">
    <source>
        <dbReference type="SAM" id="MobiDB-lite"/>
    </source>
</evidence>
<dbReference type="InterPro" id="IPR028281">
    <property type="entry name" value="Sirohaem_synthase_central"/>
</dbReference>
<dbReference type="PANTHER" id="PTHR45790:SF6">
    <property type="entry name" value="UROPORPHYRINOGEN-III C-METHYLTRANSFERASE"/>
    <property type="match status" value="1"/>
</dbReference>
<feature type="domain" description="Siroheme biosynthesis protein Met8 C-terminal" evidence="13">
    <location>
        <begin position="441"/>
        <end position="480"/>
    </location>
</feature>
<evidence type="ECO:0000313" key="16">
    <source>
        <dbReference type="Proteomes" id="UP000014071"/>
    </source>
</evidence>
<dbReference type="InterPro" id="IPR000878">
    <property type="entry name" value="4pyrrol_Mease"/>
</dbReference>
<dbReference type="EC" id="1.3.1.76" evidence="1"/>
<dbReference type="SUPFAM" id="SSF53790">
    <property type="entry name" value="Tetrapyrrole methylase"/>
    <property type="match status" value="1"/>
</dbReference>
<dbReference type="SUPFAM" id="SSF75615">
    <property type="entry name" value="Siroheme synthase middle domains-like"/>
    <property type="match status" value="1"/>
</dbReference>
<dbReference type="SUPFAM" id="SSF51735">
    <property type="entry name" value="NAD(P)-binding Rossmann-fold domains"/>
    <property type="match status" value="1"/>
</dbReference>
<dbReference type="GO" id="GO:0043115">
    <property type="term" value="F:precorrin-2 dehydrogenase activity"/>
    <property type="evidence" value="ECO:0007669"/>
    <property type="project" value="UniProtKB-EC"/>
</dbReference>
<dbReference type="PANTHER" id="PTHR45790">
    <property type="entry name" value="SIROHEME SYNTHASE-RELATED"/>
    <property type="match status" value="1"/>
</dbReference>
<dbReference type="FunFam" id="3.40.1010.10:FF:000003">
    <property type="entry name" value="Putative Uroporphyrinogen-III C-methyltransferase"/>
    <property type="match status" value="1"/>
</dbReference>
<proteinExistence type="inferred from homology"/>
<dbReference type="InterPro" id="IPR028162">
    <property type="entry name" value="Met8_C"/>
</dbReference>
<evidence type="ECO:0000256" key="7">
    <source>
        <dbReference type="ARBA" id="ARBA00023027"/>
    </source>
</evidence>
<dbReference type="Gene3D" id="3.40.50.720">
    <property type="entry name" value="NAD(P)-binding Rossmann-like Domain"/>
    <property type="match status" value="1"/>
</dbReference>
<feature type="compositionally biased region" description="Basic and acidic residues" evidence="11">
    <location>
        <begin position="888"/>
        <end position="915"/>
    </location>
</feature>
<dbReference type="Gene3D" id="3.40.1010.10">
    <property type="entry name" value="Cobalt-precorrin-4 Transmethylase, Domain 1"/>
    <property type="match status" value="1"/>
</dbReference>
<dbReference type="OrthoDB" id="508204at2759"/>
<feature type="region of interest" description="Disordered" evidence="11">
    <location>
        <begin position="362"/>
        <end position="418"/>
    </location>
</feature>
<evidence type="ECO:0000313" key="15">
    <source>
        <dbReference type="EMBL" id="GAC99681.1"/>
    </source>
</evidence>
<dbReference type="STRING" id="1305764.R9PE98"/>
<organism evidence="15 16">
    <name type="scientific">Pseudozyma hubeiensis (strain SY62)</name>
    <name type="common">Yeast</name>
    <dbReference type="NCBI Taxonomy" id="1305764"/>
    <lineage>
        <taxon>Eukaryota</taxon>
        <taxon>Fungi</taxon>
        <taxon>Dikarya</taxon>
        <taxon>Basidiomycota</taxon>
        <taxon>Ustilaginomycotina</taxon>
        <taxon>Ustilaginomycetes</taxon>
        <taxon>Ustilaginales</taxon>
        <taxon>Ustilaginaceae</taxon>
        <taxon>Pseudozyma</taxon>
    </lineage>
</organism>
<evidence type="ECO:0000256" key="3">
    <source>
        <dbReference type="ARBA" id="ARBA00022603"/>
    </source>
</evidence>
<feature type="domain" description="Tetrapyrrole methylase" evidence="12">
    <location>
        <begin position="558"/>
        <end position="789"/>
    </location>
</feature>
<keyword evidence="4 10" id="KW-0808">Transferase</keyword>
<dbReference type="Pfam" id="PF00590">
    <property type="entry name" value="TP_methylase"/>
    <property type="match status" value="1"/>
</dbReference>
<keyword evidence="3 10" id="KW-0489">Methyltransferase</keyword>
<evidence type="ECO:0000256" key="8">
    <source>
        <dbReference type="ARBA" id="ARBA00023244"/>
    </source>
</evidence>
<dbReference type="FunFam" id="3.30.950.10:FF:000008">
    <property type="entry name" value="Related to MET1-siroheme synthase"/>
    <property type="match status" value="1"/>
</dbReference>
<evidence type="ECO:0000259" key="12">
    <source>
        <dbReference type="Pfam" id="PF00590"/>
    </source>
</evidence>
<dbReference type="GO" id="GO:0004851">
    <property type="term" value="F:uroporphyrin-III C-methyltransferase activity"/>
    <property type="evidence" value="ECO:0007669"/>
    <property type="project" value="TreeGrafter"/>
</dbReference>
<dbReference type="eggNOG" id="KOG1527">
    <property type="taxonomic scope" value="Eukaryota"/>
</dbReference>
<evidence type="ECO:0000256" key="2">
    <source>
        <dbReference type="ARBA" id="ARBA00022481"/>
    </source>
</evidence>
<dbReference type="InterPro" id="IPR014776">
    <property type="entry name" value="4pyrrole_Mease_sub2"/>
</dbReference>
<feature type="compositionally biased region" description="Polar residues" evidence="11">
    <location>
        <begin position="366"/>
        <end position="377"/>
    </location>
</feature>
<dbReference type="PROSITE" id="PS00840">
    <property type="entry name" value="SUMT_2"/>
    <property type="match status" value="1"/>
</dbReference>
<evidence type="ECO:0000256" key="5">
    <source>
        <dbReference type="ARBA" id="ARBA00022691"/>
    </source>
</evidence>
<dbReference type="InterPro" id="IPR006366">
    <property type="entry name" value="CobA/CysG_C"/>
</dbReference>
<dbReference type="InterPro" id="IPR036291">
    <property type="entry name" value="NAD(P)-bd_dom_sf"/>
</dbReference>
<dbReference type="Pfam" id="PF14823">
    <property type="entry name" value="Sirohm_synth_C"/>
    <property type="match status" value="1"/>
</dbReference>
<dbReference type="GO" id="GO:0019354">
    <property type="term" value="P:siroheme biosynthetic process"/>
    <property type="evidence" value="ECO:0007669"/>
    <property type="project" value="InterPro"/>
</dbReference>
<dbReference type="CDD" id="cd11642">
    <property type="entry name" value="SUMT"/>
    <property type="match status" value="1"/>
</dbReference>
<evidence type="ECO:0000256" key="1">
    <source>
        <dbReference type="ARBA" id="ARBA00012400"/>
    </source>
</evidence>
<evidence type="ECO:0000256" key="10">
    <source>
        <dbReference type="RuleBase" id="RU003960"/>
    </source>
</evidence>
<keyword evidence="5" id="KW-0949">S-adenosyl-L-methionine</keyword>
<evidence type="ECO:0000256" key="4">
    <source>
        <dbReference type="ARBA" id="ARBA00022679"/>
    </source>
</evidence>
<dbReference type="InterPro" id="IPR003043">
    <property type="entry name" value="Uropor_MeTrfase_CS"/>
</dbReference>
<dbReference type="GeneID" id="24112547"/>
<evidence type="ECO:0000256" key="6">
    <source>
        <dbReference type="ARBA" id="ARBA00023002"/>
    </source>
</evidence>
<evidence type="ECO:0000259" key="14">
    <source>
        <dbReference type="Pfam" id="PF14824"/>
    </source>
</evidence>
<feature type="compositionally biased region" description="Polar residues" evidence="11">
    <location>
        <begin position="405"/>
        <end position="415"/>
    </location>
</feature>
<evidence type="ECO:0000259" key="13">
    <source>
        <dbReference type="Pfam" id="PF14823"/>
    </source>
</evidence>
<feature type="region of interest" description="Disordered" evidence="11">
    <location>
        <begin position="478"/>
        <end position="550"/>
    </location>
</feature>
<dbReference type="HOGENOM" id="CLU_011276_11_1_1"/>
<dbReference type="AlphaFoldDB" id="R9PE98"/>
<dbReference type="Proteomes" id="UP000014071">
    <property type="component" value="Unassembled WGS sequence"/>
</dbReference>
<keyword evidence="8" id="KW-0627">Porphyrin biosynthesis</keyword>
<evidence type="ECO:0000256" key="9">
    <source>
        <dbReference type="ARBA" id="ARBA00035662"/>
    </source>
</evidence>
<dbReference type="Pfam" id="PF14824">
    <property type="entry name" value="Sirohm_synth_M"/>
    <property type="match status" value="1"/>
</dbReference>
<keyword evidence="2" id="KW-0488">Methylation</keyword>
<feature type="region of interest" description="Disordered" evidence="11">
    <location>
        <begin position="888"/>
        <end position="941"/>
    </location>
</feature>
<keyword evidence="6" id="KW-0560">Oxidoreductase</keyword>
<comment type="similarity">
    <text evidence="10">Belongs to the precorrin methyltransferase family.</text>
</comment>
<keyword evidence="16" id="KW-1185">Reference proteome</keyword>